<proteinExistence type="predicted"/>
<reference evidence="1" key="2">
    <citation type="submission" date="2024-07" db="EMBL/GenBank/DDBJ databases">
        <authorList>
            <person name="Pedersen J.S."/>
            <person name="Mulbjerg M.R."/>
            <person name="Carstens A.B."/>
            <person name="Hansen L.H."/>
        </authorList>
    </citation>
    <scope>NUCLEOTIDE SEQUENCE</scope>
</reference>
<organism evidence="1">
    <name type="scientific">Pectobacterium phage Amona</name>
    <dbReference type="NCBI Taxonomy" id="3158137"/>
    <lineage>
        <taxon>Viruses</taxon>
        <taxon>Duplodnaviria</taxon>
        <taxon>Heunggongvirae</taxon>
        <taxon>Uroviricota</taxon>
        <taxon>Caudoviricetes</taxon>
    </lineage>
</organism>
<dbReference type="EMBL" id="PQ008971">
    <property type="protein sequence ID" value="XDF89571.1"/>
    <property type="molecule type" value="Genomic_DNA"/>
</dbReference>
<name>A0AB39ABJ2_9CAUD</name>
<reference evidence="1" key="1">
    <citation type="journal article" date="2024" name="Virus Res.">
        <title>A novel genus of Pectobacterium bacteriophages display broad host range by targeting several species of Danish soft rot isolates.</title>
        <authorList>
            <person name="Pedersen J.S."/>
            <person name="Carstens A.B."/>
            <person name="Rothgard M.M."/>
            <person name="Roy C."/>
            <person name="Viry A."/>
            <person name="Papudeshi B."/>
            <person name="Kot W."/>
            <person name="Hille F."/>
            <person name="Franz C.M.A.P."/>
            <person name="Edwards R."/>
            <person name="Hansen L.H."/>
        </authorList>
    </citation>
    <scope>NUCLEOTIDE SEQUENCE</scope>
</reference>
<evidence type="ECO:0000313" key="1">
    <source>
        <dbReference type="EMBL" id="XDF89571.1"/>
    </source>
</evidence>
<sequence>MSNKWRIGKVSADGSMASIVSDCPQGWVGASSDEVQFYGGFLVAESVTIVNAEKIITLHNAFQDSLKSAIMDQFKQSEEGKNAGF</sequence>
<accession>A0AB39ABJ2</accession>
<gene>
    <name evidence="1" type="ORF">CVQSGQUC_CDS0066</name>
</gene>
<protein>
    <submittedName>
        <fullName evidence="1">Uncharacterized protein</fullName>
    </submittedName>
</protein>